<evidence type="ECO:0000256" key="5">
    <source>
        <dbReference type="ARBA" id="ARBA00023239"/>
    </source>
</evidence>
<comment type="caution">
    <text evidence="7">The sequence shown here is derived from an EMBL/GenBank/DDBJ whole genome shotgun (WGS) entry which is preliminary data.</text>
</comment>
<organism evidence="7 8">
    <name type="scientific">Trema orientale</name>
    <name type="common">Charcoal tree</name>
    <name type="synonym">Celtis orientalis</name>
    <dbReference type="NCBI Taxonomy" id="63057"/>
    <lineage>
        <taxon>Eukaryota</taxon>
        <taxon>Viridiplantae</taxon>
        <taxon>Streptophyta</taxon>
        <taxon>Embryophyta</taxon>
        <taxon>Tracheophyta</taxon>
        <taxon>Spermatophyta</taxon>
        <taxon>Magnoliopsida</taxon>
        <taxon>eudicotyledons</taxon>
        <taxon>Gunneridae</taxon>
        <taxon>Pentapetalae</taxon>
        <taxon>rosids</taxon>
        <taxon>fabids</taxon>
        <taxon>Rosales</taxon>
        <taxon>Cannabaceae</taxon>
        <taxon>Trema</taxon>
    </lineage>
</organism>
<dbReference type="InParanoid" id="A0A2P5DVT0"/>
<comment type="similarity">
    <text evidence="2">Belongs to the enolase family.</text>
</comment>
<dbReference type="SMART" id="SM01192">
    <property type="entry name" value="Enolase_C"/>
    <property type="match status" value="1"/>
</dbReference>
<keyword evidence="8" id="KW-1185">Reference proteome</keyword>
<keyword evidence="5" id="KW-0456">Lyase</keyword>
<dbReference type="AlphaFoldDB" id="A0A2P5DVT0"/>
<gene>
    <name evidence="7" type="ORF">TorRG33x02_240450</name>
</gene>
<evidence type="ECO:0000256" key="1">
    <source>
        <dbReference type="ARBA" id="ARBA00005031"/>
    </source>
</evidence>
<dbReference type="GO" id="GO:0000015">
    <property type="term" value="C:phosphopyruvate hydratase complex"/>
    <property type="evidence" value="ECO:0007669"/>
    <property type="project" value="InterPro"/>
</dbReference>
<dbReference type="Pfam" id="PF00113">
    <property type="entry name" value="Enolase_C"/>
    <property type="match status" value="1"/>
</dbReference>
<dbReference type="Proteomes" id="UP000237000">
    <property type="component" value="Unassembled WGS sequence"/>
</dbReference>
<comment type="pathway">
    <text evidence="1">Carbohydrate degradation; glycolysis; pyruvate from D-glyceraldehyde 3-phosphate: step 4/5.</text>
</comment>
<evidence type="ECO:0000313" key="7">
    <source>
        <dbReference type="EMBL" id="PON77396.1"/>
    </source>
</evidence>
<dbReference type="UniPathway" id="UPA00109">
    <property type="reaction ID" value="UER00187"/>
</dbReference>
<evidence type="ECO:0000259" key="6">
    <source>
        <dbReference type="SMART" id="SM01192"/>
    </source>
</evidence>
<dbReference type="Gene3D" id="3.20.20.120">
    <property type="entry name" value="Enolase-like C-terminal domain"/>
    <property type="match status" value="1"/>
</dbReference>
<reference evidence="8" key="1">
    <citation type="submission" date="2016-06" db="EMBL/GenBank/DDBJ databases">
        <title>Parallel loss of symbiosis genes in relatives of nitrogen-fixing non-legume Parasponia.</title>
        <authorList>
            <person name="Van Velzen R."/>
            <person name="Holmer R."/>
            <person name="Bu F."/>
            <person name="Rutten L."/>
            <person name="Van Zeijl A."/>
            <person name="Liu W."/>
            <person name="Santuari L."/>
            <person name="Cao Q."/>
            <person name="Sharma T."/>
            <person name="Shen D."/>
            <person name="Roswanjaya Y."/>
            <person name="Wardhani T."/>
            <person name="Kalhor M.S."/>
            <person name="Jansen J."/>
            <person name="Van den Hoogen J."/>
            <person name="Gungor B."/>
            <person name="Hartog M."/>
            <person name="Hontelez J."/>
            <person name="Verver J."/>
            <person name="Yang W.-C."/>
            <person name="Schijlen E."/>
            <person name="Repin R."/>
            <person name="Schilthuizen M."/>
            <person name="Schranz E."/>
            <person name="Heidstra R."/>
            <person name="Miyata K."/>
            <person name="Fedorova E."/>
            <person name="Kohlen W."/>
            <person name="Bisseling T."/>
            <person name="Smit S."/>
            <person name="Geurts R."/>
        </authorList>
    </citation>
    <scope>NUCLEOTIDE SEQUENCE [LARGE SCALE GENOMIC DNA]</scope>
    <source>
        <strain evidence="8">cv. RG33-2</strain>
    </source>
</reference>
<dbReference type="GO" id="GO:0000287">
    <property type="term" value="F:magnesium ion binding"/>
    <property type="evidence" value="ECO:0007669"/>
    <property type="project" value="InterPro"/>
</dbReference>
<dbReference type="STRING" id="63057.A0A2P5DVT0"/>
<evidence type="ECO:0000313" key="8">
    <source>
        <dbReference type="Proteomes" id="UP000237000"/>
    </source>
</evidence>
<dbReference type="EMBL" id="JXTC01000246">
    <property type="protein sequence ID" value="PON77396.1"/>
    <property type="molecule type" value="Genomic_DNA"/>
</dbReference>
<dbReference type="EC" id="4.2.1.11" evidence="3"/>
<protein>
    <recommendedName>
        <fullName evidence="3">phosphopyruvate hydratase</fullName>
        <ecNumber evidence="3">4.2.1.11</ecNumber>
    </recommendedName>
</protein>
<dbReference type="GO" id="GO:0006096">
    <property type="term" value="P:glycolytic process"/>
    <property type="evidence" value="ECO:0007669"/>
    <property type="project" value="UniProtKB-UniPathway"/>
</dbReference>
<dbReference type="SUPFAM" id="SSF51604">
    <property type="entry name" value="Enolase C-terminal domain-like"/>
    <property type="match status" value="1"/>
</dbReference>
<sequence>MFNFFTRSTTARRRRLRSSRSIVRALGNTIKSVQAIEIFTRGVPAIKIPLNVRLAVSVAVCKTAAHILKIPLYKDLMIIIKRKSYLAVFEMHEEFYETFREIVYEEREYWNVLETTPEDVYTLQFQRISGDDLKSIYKSVLVSYPIVSIEHPFHQDDMKNFSKPTSDLANLNDVTTSRVGHEILVIGDDLLVTDLKRLEKAIEKRTYNALLVKMNRIGTITKCIEAVKMCKNAGWNVVMASHDSGETTDTFIADLSVGLSVQQIRFGAPSNKERRRIYDRIFHIEQQEAKPRAVRQMRKEMANTFGLIKAFAFRHKQEFPEDCELADDIENGKFTEQKMTDFFINGFDEMCSASVRDLLD</sequence>
<feature type="domain" description="Enolase C-terminal TIM barrel" evidence="6">
    <location>
        <begin position="65"/>
        <end position="297"/>
    </location>
</feature>
<evidence type="ECO:0000256" key="3">
    <source>
        <dbReference type="ARBA" id="ARBA00012058"/>
    </source>
</evidence>
<keyword evidence="4" id="KW-0324">Glycolysis</keyword>
<dbReference type="OrthoDB" id="1739814at2759"/>
<name>A0A2P5DVT0_TREOI</name>
<dbReference type="InterPro" id="IPR020810">
    <property type="entry name" value="Enolase_C"/>
</dbReference>
<accession>A0A2P5DVT0</accession>
<dbReference type="PANTHER" id="PTHR11902:SF46">
    <property type="entry name" value="ENOLASE 2"/>
    <property type="match status" value="1"/>
</dbReference>
<dbReference type="InterPro" id="IPR036849">
    <property type="entry name" value="Enolase-like_C_sf"/>
</dbReference>
<evidence type="ECO:0000256" key="2">
    <source>
        <dbReference type="ARBA" id="ARBA00009604"/>
    </source>
</evidence>
<dbReference type="PANTHER" id="PTHR11902">
    <property type="entry name" value="ENOLASE"/>
    <property type="match status" value="1"/>
</dbReference>
<evidence type="ECO:0000256" key="4">
    <source>
        <dbReference type="ARBA" id="ARBA00023152"/>
    </source>
</evidence>
<dbReference type="GO" id="GO:0004634">
    <property type="term" value="F:phosphopyruvate hydratase activity"/>
    <property type="evidence" value="ECO:0007669"/>
    <property type="project" value="UniProtKB-EC"/>
</dbReference>
<dbReference type="InterPro" id="IPR000941">
    <property type="entry name" value="Enolase"/>
</dbReference>
<proteinExistence type="inferred from homology"/>